<comment type="similarity">
    <text evidence="1 7">Belongs to the ATP-dependent AMP-binding enzyme family.</text>
</comment>
<dbReference type="PROSITE" id="PS00455">
    <property type="entry name" value="AMP_BINDING"/>
    <property type="match status" value="1"/>
</dbReference>
<evidence type="ECO:0000256" key="6">
    <source>
        <dbReference type="ARBA" id="ARBA00026121"/>
    </source>
</evidence>
<dbReference type="CDD" id="cd05927">
    <property type="entry name" value="LC-FACS_euk"/>
    <property type="match status" value="1"/>
</dbReference>
<evidence type="ECO:0000259" key="8">
    <source>
        <dbReference type="Pfam" id="PF00501"/>
    </source>
</evidence>
<evidence type="ECO:0000313" key="10">
    <source>
        <dbReference type="Proteomes" id="UP000054498"/>
    </source>
</evidence>
<dbReference type="GO" id="GO:0005524">
    <property type="term" value="F:ATP binding"/>
    <property type="evidence" value="ECO:0007669"/>
    <property type="project" value="UniProtKB-KW"/>
</dbReference>
<evidence type="ECO:0000256" key="1">
    <source>
        <dbReference type="ARBA" id="ARBA00006432"/>
    </source>
</evidence>
<dbReference type="GO" id="GO:0004467">
    <property type="term" value="F:long-chain fatty acid-CoA ligase activity"/>
    <property type="evidence" value="ECO:0007669"/>
    <property type="project" value="UniProtKB-EC"/>
</dbReference>
<dbReference type="GO" id="GO:0005783">
    <property type="term" value="C:endoplasmic reticulum"/>
    <property type="evidence" value="ECO:0007669"/>
    <property type="project" value="TreeGrafter"/>
</dbReference>
<dbReference type="SUPFAM" id="SSF56801">
    <property type="entry name" value="Acetyl-CoA synthetase-like"/>
    <property type="match status" value="1"/>
</dbReference>
<keyword evidence="7" id="KW-0443">Lipid metabolism</keyword>
<dbReference type="PANTHER" id="PTHR43272">
    <property type="entry name" value="LONG-CHAIN-FATTY-ACID--COA LIGASE"/>
    <property type="match status" value="1"/>
</dbReference>
<dbReference type="InterPro" id="IPR020845">
    <property type="entry name" value="AMP-binding_CS"/>
</dbReference>
<reference evidence="9 10" key="1">
    <citation type="journal article" date="2013" name="BMC Genomics">
        <title>Reconstruction of the lipid metabolism for the microalga Monoraphidium neglectum from its genome sequence reveals characteristics suitable for biofuel production.</title>
        <authorList>
            <person name="Bogen C."/>
            <person name="Al-Dilaimi A."/>
            <person name="Albersmeier A."/>
            <person name="Wichmann J."/>
            <person name="Grundmann M."/>
            <person name="Rupp O."/>
            <person name="Lauersen K.J."/>
            <person name="Blifernez-Klassen O."/>
            <person name="Kalinowski J."/>
            <person name="Goesmann A."/>
            <person name="Mussgnug J.H."/>
            <person name="Kruse O."/>
        </authorList>
    </citation>
    <scope>NUCLEOTIDE SEQUENCE [LARGE SCALE GENOMIC DNA]</scope>
    <source>
        <strain evidence="9 10">SAG 48.87</strain>
    </source>
</reference>
<dbReference type="GO" id="GO:0016020">
    <property type="term" value="C:membrane"/>
    <property type="evidence" value="ECO:0007669"/>
    <property type="project" value="TreeGrafter"/>
</dbReference>
<dbReference type="EC" id="6.2.1.3" evidence="6 7"/>
<comment type="function">
    <text evidence="7">Catalyzes the conversion of long-chain fatty acids to their active form acyl-CoAs for both synthesis of cellular lipids, and degradation via beta-oxidation.</text>
</comment>
<dbReference type="GeneID" id="25736116"/>
<keyword evidence="4 7" id="KW-0276">Fatty acid metabolism</keyword>
<dbReference type="RefSeq" id="XP_013903738.1">
    <property type="nucleotide sequence ID" value="XM_014048284.1"/>
</dbReference>
<evidence type="ECO:0000256" key="5">
    <source>
        <dbReference type="ARBA" id="ARBA00022840"/>
    </source>
</evidence>
<comment type="catalytic activity">
    <reaction evidence="7">
        <text>a long-chain fatty acid + ATP + CoA = a long-chain fatty acyl-CoA + AMP + diphosphate</text>
        <dbReference type="Rhea" id="RHEA:15421"/>
        <dbReference type="ChEBI" id="CHEBI:30616"/>
        <dbReference type="ChEBI" id="CHEBI:33019"/>
        <dbReference type="ChEBI" id="CHEBI:57287"/>
        <dbReference type="ChEBI" id="CHEBI:57560"/>
        <dbReference type="ChEBI" id="CHEBI:83139"/>
        <dbReference type="ChEBI" id="CHEBI:456215"/>
        <dbReference type="EC" id="6.2.1.3"/>
    </reaction>
</comment>
<evidence type="ECO:0000256" key="2">
    <source>
        <dbReference type="ARBA" id="ARBA00022598"/>
    </source>
</evidence>
<name>A0A0D2LDF2_9CHLO</name>
<evidence type="ECO:0000256" key="7">
    <source>
        <dbReference type="RuleBase" id="RU369030"/>
    </source>
</evidence>
<keyword evidence="3 7" id="KW-0547">Nucleotide-binding</keyword>
<keyword evidence="10" id="KW-1185">Reference proteome</keyword>
<evidence type="ECO:0000256" key="3">
    <source>
        <dbReference type="ARBA" id="ARBA00022741"/>
    </source>
</evidence>
<dbReference type="InterPro" id="IPR045311">
    <property type="entry name" value="LC-FACS_euk"/>
</dbReference>
<dbReference type="Pfam" id="PF00501">
    <property type="entry name" value="AMP-binding"/>
    <property type="match status" value="1"/>
</dbReference>
<feature type="domain" description="AMP-dependent synthetase/ligase" evidence="8">
    <location>
        <begin position="43"/>
        <end position="483"/>
    </location>
</feature>
<proteinExistence type="inferred from homology"/>
<dbReference type="EMBL" id="KK100617">
    <property type="protein sequence ID" value="KIZ04719.1"/>
    <property type="molecule type" value="Genomic_DNA"/>
</dbReference>
<dbReference type="PANTHER" id="PTHR43272:SF3">
    <property type="entry name" value="LONG CHAIN ACYL-COA SYNTHETASE 4"/>
    <property type="match status" value="1"/>
</dbReference>
<keyword evidence="5 7" id="KW-0067">ATP-binding</keyword>
<sequence length="692" mass="74746">MVFTCPVVAVSEPTATQSAIYRRQTSAEGFPTLDGIETLYESFEKSVTQHKGLPALGWRELDKATGNVGDFQWMTYGEAAERVAHIASALAQLGIVAQDRVGVYGANCPEWMIAMQACNRMSYECVPLYDSLGDNAIEFVVRHSEMVAVVVAAGKLAKLAKGLEDLQASGEGRVKSVVHWGEGADAAAIKSLESKGFKVLSWGDALDAGAASPAEPVPPSPDDYCTIMYTSGTTGDPKGVLIKHSAVVAAVANVIYYCKEIDYEVGPGDSLLSYLPLAHIFDRVAEELVLHVGGRVGYWQNDTTKLIDDIGALKPTIFIGVPRIFDRIHAAVTGQIKKASPIKKFLFHWGFARKRFFLQSAFSQEGAAPFFDKLVFSKVKKRLGGHVKVIISGGAPLAPHVEEFLRVAMCAPVVQGYGLTECCAGASIAIADNWEQFATNGPPLPCIEIRFESVPEMGYDATDKAAPAGEVLLRGPCLFSGYFKQQDKTEEVVDSDGWFHTGDIGTLTSSGALKIIDRKKNIFKLSQGEYIAVEKLETTYSKAPPAEQASAASSARAVWVYGDSFQSKLVAVVVPKQHALQDWAKAQGKEVVAEIPSTHVEPVTSFEELCRDPEAADWVLKQLAAAGKADRLKGFERIAAVHLDSEPFGIENDLLTPTFKLKRAALKKHYQADIDRLYADLNAAAAAAPAGP</sequence>
<organism evidence="9 10">
    <name type="scientific">Monoraphidium neglectum</name>
    <dbReference type="NCBI Taxonomy" id="145388"/>
    <lineage>
        <taxon>Eukaryota</taxon>
        <taxon>Viridiplantae</taxon>
        <taxon>Chlorophyta</taxon>
        <taxon>core chlorophytes</taxon>
        <taxon>Chlorophyceae</taxon>
        <taxon>CS clade</taxon>
        <taxon>Sphaeropleales</taxon>
        <taxon>Selenastraceae</taxon>
        <taxon>Monoraphidium</taxon>
    </lineage>
</organism>
<dbReference type="OrthoDB" id="1700726at2759"/>
<dbReference type="Gene3D" id="3.40.50.12780">
    <property type="entry name" value="N-terminal domain of ligase-like"/>
    <property type="match status" value="1"/>
</dbReference>
<dbReference type="KEGG" id="mng:MNEG_3238"/>
<dbReference type="AlphaFoldDB" id="A0A0D2LDF2"/>
<keyword evidence="2 7" id="KW-0436">Ligase</keyword>
<evidence type="ECO:0000313" key="9">
    <source>
        <dbReference type="EMBL" id="KIZ04719.1"/>
    </source>
</evidence>
<dbReference type="InterPro" id="IPR000873">
    <property type="entry name" value="AMP-dep_synth/lig_dom"/>
</dbReference>
<dbReference type="InterPro" id="IPR042099">
    <property type="entry name" value="ANL_N_sf"/>
</dbReference>
<protein>
    <recommendedName>
        <fullName evidence="6 7">Long-chain-fatty-acid--CoA ligase</fullName>
        <ecNumber evidence="6 7">6.2.1.3</ecNumber>
    </recommendedName>
</protein>
<gene>
    <name evidence="9" type="ORF">MNEG_3238</name>
</gene>
<dbReference type="Proteomes" id="UP000054498">
    <property type="component" value="Unassembled WGS sequence"/>
</dbReference>
<dbReference type="STRING" id="145388.A0A0D2LDF2"/>
<evidence type="ECO:0000256" key="4">
    <source>
        <dbReference type="ARBA" id="ARBA00022832"/>
    </source>
</evidence>
<accession>A0A0D2LDF2</accession>